<dbReference type="Proteomes" id="UP000204551">
    <property type="component" value="Chromosome"/>
</dbReference>
<sequence>MKNKILTGRLDLFSEQGMEGGRLSIMDEKFIKLNTPKFGLQSDRKVYDLIDTTKSGVTSNPESHIDNSWVPTKGSIPVAEHSRVTVKWDDNSIDTERLSSTLLVEEWSYEGLHMIEESDFLKIKDPKTGVIICENQISSIPLKLSSQTMKGHFENINGDDNWEKYFVENYYAELYRRT</sequence>
<dbReference type="KEGG" id="aalg:AREALGSMS7_01963"/>
<reference evidence="1 2" key="1">
    <citation type="submission" date="2017-07" db="EMBL/GenBank/DDBJ databases">
        <title>Genome Sequence of Arenibacter algicola Strain SMS7 Isolated from a culture of the Diatom Skeletonema marinoi.</title>
        <authorList>
            <person name="Topel M."/>
            <person name="Pinder M.I.M."/>
            <person name="Johansson O.N."/>
            <person name="Kourtchenko O."/>
            <person name="Godhe A."/>
            <person name="Clarke A.K."/>
        </authorList>
    </citation>
    <scope>NUCLEOTIDE SEQUENCE [LARGE SCALE GENOMIC DNA]</scope>
    <source>
        <strain evidence="1 2">SMS7</strain>
    </source>
</reference>
<organism evidence="1 2">
    <name type="scientific">Arenibacter algicola</name>
    <dbReference type="NCBI Taxonomy" id="616991"/>
    <lineage>
        <taxon>Bacteria</taxon>
        <taxon>Pseudomonadati</taxon>
        <taxon>Bacteroidota</taxon>
        <taxon>Flavobacteriia</taxon>
        <taxon>Flavobacteriales</taxon>
        <taxon>Flavobacteriaceae</taxon>
        <taxon>Arenibacter</taxon>
    </lineage>
</organism>
<evidence type="ECO:0000313" key="1">
    <source>
        <dbReference type="EMBL" id="ASO05424.1"/>
    </source>
</evidence>
<dbReference type="AlphaFoldDB" id="A0A221UVN9"/>
<name>A0A221UVN9_9FLAO</name>
<proteinExistence type="predicted"/>
<dbReference type="EMBL" id="CP022515">
    <property type="protein sequence ID" value="ASO05424.1"/>
    <property type="molecule type" value="Genomic_DNA"/>
</dbReference>
<dbReference type="RefSeq" id="WP_093978183.1">
    <property type="nucleotide sequence ID" value="NZ_CP022515.1"/>
</dbReference>
<protein>
    <submittedName>
        <fullName evidence="1">Uncharacterized protein</fullName>
    </submittedName>
</protein>
<accession>A0A221UVN9</accession>
<evidence type="ECO:0000313" key="2">
    <source>
        <dbReference type="Proteomes" id="UP000204551"/>
    </source>
</evidence>
<gene>
    <name evidence="1" type="ORF">AREALGSMS7_01963</name>
</gene>